<dbReference type="PROSITE" id="PS51502">
    <property type="entry name" value="S_R_A_B_BARREL"/>
    <property type="match status" value="1"/>
</dbReference>
<organism evidence="2 3">
    <name type="scientific">Haliangium ochraceum (strain DSM 14365 / JCM 11303 / SMP-2)</name>
    <dbReference type="NCBI Taxonomy" id="502025"/>
    <lineage>
        <taxon>Bacteria</taxon>
        <taxon>Pseudomonadati</taxon>
        <taxon>Myxococcota</taxon>
        <taxon>Polyangia</taxon>
        <taxon>Haliangiales</taxon>
        <taxon>Kofleriaceae</taxon>
        <taxon>Haliangium</taxon>
    </lineage>
</organism>
<evidence type="ECO:0000313" key="2">
    <source>
        <dbReference type="EMBL" id="ACY16760.1"/>
    </source>
</evidence>
<dbReference type="RefSeq" id="WP_012829358.1">
    <property type="nucleotide sequence ID" value="NC_013440.1"/>
</dbReference>
<evidence type="ECO:0000259" key="1">
    <source>
        <dbReference type="PROSITE" id="PS51502"/>
    </source>
</evidence>
<dbReference type="Gene3D" id="3.30.70.100">
    <property type="match status" value="1"/>
</dbReference>
<keyword evidence="3" id="KW-1185">Reference proteome</keyword>
<dbReference type="Proteomes" id="UP000001880">
    <property type="component" value="Chromosome"/>
</dbReference>
<sequence>MIERYVFIRLKKEHARERSLVIEEARRVLGVVPRIVTFSVGAPVDEHAEAAWDVSIRVRFASKYDIESYRTHPAHRRFVDDFLKPRLDVIKAWNFHIG</sequence>
<feature type="domain" description="Stress-response A/B barrel" evidence="1">
    <location>
        <begin position="2"/>
        <end position="95"/>
    </location>
</feature>
<evidence type="ECO:0000313" key="3">
    <source>
        <dbReference type="Proteomes" id="UP000001880"/>
    </source>
</evidence>
<name>D0LM54_HALO1</name>
<dbReference type="InterPro" id="IPR013097">
    <property type="entry name" value="Dabb"/>
</dbReference>
<protein>
    <submittedName>
        <fullName evidence="2">Stress responsive alpha-beta barrel domain protein</fullName>
    </submittedName>
</protein>
<dbReference type="Pfam" id="PF07876">
    <property type="entry name" value="Dabb"/>
    <property type="match status" value="1"/>
</dbReference>
<dbReference type="InterPro" id="IPR011008">
    <property type="entry name" value="Dimeric_a/b-barrel"/>
</dbReference>
<gene>
    <name evidence="2" type="ordered locus">Hoch_4263</name>
</gene>
<dbReference type="HOGENOM" id="CLU_080664_3_0_7"/>
<dbReference type="SUPFAM" id="SSF54909">
    <property type="entry name" value="Dimeric alpha+beta barrel"/>
    <property type="match status" value="1"/>
</dbReference>
<proteinExistence type="predicted"/>
<reference evidence="2 3" key="1">
    <citation type="journal article" date="2010" name="Stand. Genomic Sci.">
        <title>Complete genome sequence of Haliangium ochraceum type strain (SMP-2).</title>
        <authorList>
            <consortium name="US DOE Joint Genome Institute (JGI-PGF)"/>
            <person name="Ivanova N."/>
            <person name="Daum C."/>
            <person name="Lang E."/>
            <person name="Abt B."/>
            <person name="Kopitz M."/>
            <person name="Saunders E."/>
            <person name="Lapidus A."/>
            <person name="Lucas S."/>
            <person name="Glavina Del Rio T."/>
            <person name="Nolan M."/>
            <person name="Tice H."/>
            <person name="Copeland A."/>
            <person name="Cheng J.F."/>
            <person name="Chen F."/>
            <person name="Bruce D."/>
            <person name="Goodwin L."/>
            <person name="Pitluck S."/>
            <person name="Mavromatis K."/>
            <person name="Pati A."/>
            <person name="Mikhailova N."/>
            <person name="Chen A."/>
            <person name="Palaniappan K."/>
            <person name="Land M."/>
            <person name="Hauser L."/>
            <person name="Chang Y.J."/>
            <person name="Jeffries C.D."/>
            <person name="Detter J.C."/>
            <person name="Brettin T."/>
            <person name="Rohde M."/>
            <person name="Goker M."/>
            <person name="Bristow J."/>
            <person name="Markowitz V."/>
            <person name="Eisen J.A."/>
            <person name="Hugenholtz P."/>
            <person name="Kyrpides N.C."/>
            <person name="Klenk H.P."/>
        </authorList>
    </citation>
    <scope>NUCLEOTIDE SEQUENCE [LARGE SCALE GENOMIC DNA]</scope>
    <source>
        <strain evidence="3">DSM 14365 / CIP 107738 / JCM 11303 / AJ 13395 / SMP-2</strain>
    </source>
</reference>
<dbReference type="AlphaFoldDB" id="D0LM54"/>
<dbReference type="SMART" id="SM00886">
    <property type="entry name" value="Dabb"/>
    <property type="match status" value="1"/>
</dbReference>
<dbReference type="KEGG" id="hoh:Hoch_4263"/>
<accession>D0LM54</accession>
<dbReference type="EMBL" id="CP001804">
    <property type="protein sequence ID" value="ACY16760.1"/>
    <property type="molecule type" value="Genomic_DNA"/>
</dbReference>